<sequence>MDIGEENGTVAQSQLR</sequence>
<accession>A0A0A8ZJD6</accession>
<organism evidence="1">
    <name type="scientific">Arundo donax</name>
    <name type="common">Giant reed</name>
    <name type="synonym">Donax arundinaceus</name>
    <dbReference type="NCBI Taxonomy" id="35708"/>
    <lineage>
        <taxon>Eukaryota</taxon>
        <taxon>Viridiplantae</taxon>
        <taxon>Streptophyta</taxon>
        <taxon>Embryophyta</taxon>
        <taxon>Tracheophyta</taxon>
        <taxon>Spermatophyta</taxon>
        <taxon>Magnoliopsida</taxon>
        <taxon>Liliopsida</taxon>
        <taxon>Poales</taxon>
        <taxon>Poaceae</taxon>
        <taxon>PACMAD clade</taxon>
        <taxon>Arundinoideae</taxon>
        <taxon>Arundineae</taxon>
        <taxon>Arundo</taxon>
    </lineage>
</organism>
<reference evidence="1" key="2">
    <citation type="journal article" date="2015" name="Data Brief">
        <title>Shoot transcriptome of the giant reed, Arundo donax.</title>
        <authorList>
            <person name="Barrero R.A."/>
            <person name="Guerrero F.D."/>
            <person name="Moolhuijzen P."/>
            <person name="Goolsby J.A."/>
            <person name="Tidwell J."/>
            <person name="Bellgard S.E."/>
            <person name="Bellgard M.I."/>
        </authorList>
    </citation>
    <scope>NUCLEOTIDE SEQUENCE</scope>
    <source>
        <tissue evidence="1">Shoot tissue taken approximately 20 cm above the soil surface</tissue>
    </source>
</reference>
<dbReference type="EMBL" id="GBRH01262928">
    <property type="protein sequence ID" value="JAD34967.1"/>
    <property type="molecule type" value="Transcribed_RNA"/>
</dbReference>
<dbReference type="AlphaFoldDB" id="A0A0A8ZJD6"/>
<reference evidence="1" key="1">
    <citation type="submission" date="2014-09" db="EMBL/GenBank/DDBJ databases">
        <authorList>
            <person name="Magalhaes I.L.F."/>
            <person name="Oliveira U."/>
            <person name="Santos F.R."/>
            <person name="Vidigal T.H.D.A."/>
            <person name="Brescovit A.D."/>
            <person name="Santos A.J."/>
        </authorList>
    </citation>
    <scope>NUCLEOTIDE SEQUENCE</scope>
    <source>
        <tissue evidence="1">Shoot tissue taken approximately 20 cm above the soil surface</tissue>
    </source>
</reference>
<name>A0A0A8ZJD6_ARUDO</name>
<proteinExistence type="predicted"/>
<evidence type="ECO:0000313" key="1">
    <source>
        <dbReference type="EMBL" id="JAD34967.1"/>
    </source>
</evidence>
<protein>
    <submittedName>
        <fullName evidence="1">Uncharacterized protein</fullName>
    </submittedName>
</protein>